<evidence type="ECO:0000256" key="2">
    <source>
        <dbReference type="SAM" id="Coils"/>
    </source>
</evidence>
<dbReference type="AlphaFoldDB" id="A0A0A5G3I3"/>
<dbReference type="EMBL" id="AVPF01000038">
    <property type="protein sequence ID" value="KGX85640.1"/>
    <property type="molecule type" value="Genomic_DNA"/>
</dbReference>
<evidence type="ECO:0000256" key="3">
    <source>
        <dbReference type="SAM" id="SignalP"/>
    </source>
</evidence>
<dbReference type="STRING" id="1385511.GCA_000425225_00037"/>
<dbReference type="OrthoDB" id="2607309at2"/>
<organism evidence="4 5">
    <name type="scientific">Pontibacillus marinus BH030004 = DSM 16465</name>
    <dbReference type="NCBI Taxonomy" id="1385511"/>
    <lineage>
        <taxon>Bacteria</taxon>
        <taxon>Bacillati</taxon>
        <taxon>Bacillota</taxon>
        <taxon>Bacilli</taxon>
        <taxon>Bacillales</taxon>
        <taxon>Bacillaceae</taxon>
        <taxon>Pontibacillus</taxon>
    </lineage>
</organism>
<comment type="caution">
    <text evidence="4">The sequence shown here is derived from an EMBL/GenBank/DDBJ whole genome shotgun (WGS) entry which is preliminary data.</text>
</comment>
<accession>A0A0A5G3I3</accession>
<evidence type="ECO:0008006" key="6">
    <source>
        <dbReference type="Google" id="ProtNLM"/>
    </source>
</evidence>
<keyword evidence="1 3" id="KW-0732">Signal</keyword>
<feature type="coiled-coil region" evidence="2">
    <location>
        <begin position="36"/>
        <end position="80"/>
    </location>
</feature>
<feature type="chain" id="PRO_5039647417" description="Lipoprotein" evidence="3">
    <location>
        <begin position="21"/>
        <end position="142"/>
    </location>
</feature>
<dbReference type="RefSeq" id="WP_027445132.1">
    <property type="nucleotide sequence ID" value="NZ_AULJ01000001.1"/>
</dbReference>
<dbReference type="Pfam" id="PF19903">
    <property type="entry name" value="DUF6376"/>
    <property type="match status" value="1"/>
</dbReference>
<dbReference type="Proteomes" id="UP000030403">
    <property type="component" value="Unassembled WGS sequence"/>
</dbReference>
<evidence type="ECO:0000313" key="5">
    <source>
        <dbReference type="Proteomes" id="UP000030403"/>
    </source>
</evidence>
<protein>
    <recommendedName>
        <fullName evidence="6">Lipoprotein</fullName>
    </recommendedName>
</protein>
<evidence type="ECO:0000313" key="4">
    <source>
        <dbReference type="EMBL" id="KGX85640.1"/>
    </source>
</evidence>
<gene>
    <name evidence="4" type="ORF">N783_14190</name>
</gene>
<dbReference type="InterPro" id="IPR012640">
    <property type="entry name" value="Membr_lipoprot_lipid_attach_CS"/>
</dbReference>
<reference evidence="4 5" key="1">
    <citation type="submission" date="2013-08" db="EMBL/GenBank/DDBJ databases">
        <authorList>
            <person name="Huang J."/>
            <person name="Wang G."/>
        </authorList>
    </citation>
    <scope>NUCLEOTIDE SEQUENCE [LARGE SCALE GENOMIC DNA]</scope>
    <source>
        <strain evidence="4 5">BH030004</strain>
    </source>
</reference>
<name>A0A0A5G3I3_9BACI</name>
<keyword evidence="2" id="KW-0175">Coiled coil</keyword>
<dbReference type="InterPro" id="IPR045956">
    <property type="entry name" value="DUF6376"/>
</dbReference>
<feature type="signal peptide" evidence="3">
    <location>
        <begin position="1"/>
        <end position="20"/>
    </location>
</feature>
<sequence length="142" mass="15831">MKKFLAGVVLALVLTGCSLGEMNDSIDYGNDAKEHINQLKEYAEGAQERYKEASKDPEAKEKLANELKSLKDDINAFNNIDAPSIAEDLHKNIVSKNEQIIAEIDAVFEDGQLALEKVQDSKLIQTIRNTSEIINQLENLNQ</sequence>
<dbReference type="Pfam" id="PF08139">
    <property type="entry name" value="LPAM_1"/>
    <property type="match status" value="1"/>
</dbReference>
<evidence type="ECO:0000256" key="1">
    <source>
        <dbReference type="ARBA" id="ARBA00022729"/>
    </source>
</evidence>
<proteinExistence type="predicted"/>
<keyword evidence="5" id="KW-1185">Reference proteome</keyword>
<dbReference type="PROSITE" id="PS51257">
    <property type="entry name" value="PROKAR_LIPOPROTEIN"/>
    <property type="match status" value="1"/>
</dbReference>
<dbReference type="eggNOG" id="ENOG50334U0">
    <property type="taxonomic scope" value="Bacteria"/>
</dbReference>